<evidence type="ECO:0000313" key="1">
    <source>
        <dbReference type="EMBL" id="MDR7325322.1"/>
    </source>
</evidence>
<evidence type="ECO:0000313" key="2">
    <source>
        <dbReference type="Proteomes" id="UP001183629"/>
    </source>
</evidence>
<keyword evidence="2" id="KW-1185">Reference proteome</keyword>
<dbReference type="EMBL" id="JAVDYC010000001">
    <property type="protein sequence ID" value="MDR7325322.1"/>
    <property type="molecule type" value="Genomic_DNA"/>
</dbReference>
<protein>
    <submittedName>
        <fullName evidence="1">Uncharacterized protein</fullName>
    </submittedName>
</protein>
<name>A0AAE3ZUT0_9ACTN</name>
<dbReference type="RefSeq" id="WP_310419953.1">
    <property type="nucleotide sequence ID" value="NZ_JAVDYC010000001.1"/>
</dbReference>
<organism evidence="1 2">
    <name type="scientific">Catenuloplanes niger</name>
    <dbReference type="NCBI Taxonomy" id="587534"/>
    <lineage>
        <taxon>Bacteria</taxon>
        <taxon>Bacillati</taxon>
        <taxon>Actinomycetota</taxon>
        <taxon>Actinomycetes</taxon>
        <taxon>Micromonosporales</taxon>
        <taxon>Micromonosporaceae</taxon>
        <taxon>Catenuloplanes</taxon>
    </lineage>
</organism>
<dbReference type="Proteomes" id="UP001183629">
    <property type="component" value="Unassembled WGS sequence"/>
</dbReference>
<comment type="caution">
    <text evidence="1">The sequence shown here is derived from an EMBL/GenBank/DDBJ whole genome shotgun (WGS) entry which is preliminary data.</text>
</comment>
<gene>
    <name evidence="1" type="ORF">J2S44_005572</name>
</gene>
<sequence>MDVIARDDATVRRLGRLRRTHSLPGVLKVILPGADPRTARRQAADDGWEEVFFELATWDLHAALALLD</sequence>
<dbReference type="AlphaFoldDB" id="A0AAE3ZUT0"/>
<accession>A0AAE3ZUT0</accession>
<proteinExistence type="predicted"/>
<reference evidence="1 2" key="1">
    <citation type="submission" date="2023-07" db="EMBL/GenBank/DDBJ databases">
        <title>Sequencing the genomes of 1000 actinobacteria strains.</title>
        <authorList>
            <person name="Klenk H.-P."/>
        </authorList>
    </citation>
    <scope>NUCLEOTIDE SEQUENCE [LARGE SCALE GENOMIC DNA]</scope>
    <source>
        <strain evidence="1 2">DSM 44711</strain>
    </source>
</reference>